<organism evidence="4 5">
    <name type="scientific">Strongyloides stercoralis</name>
    <name type="common">Threadworm</name>
    <dbReference type="NCBI Taxonomy" id="6248"/>
    <lineage>
        <taxon>Eukaryota</taxon>
        <taxon>Metazoa</taxon>
        <taxon>Ecdysozoa</taxon>
        <taxon>Nematoda</taxon>
        <taxon>Chromadorea</taxon>
        <taxon>Rhabditida</taxon>
        <taxon>Tylenchina</taxon>
        <taxon>Panagrolaimomorpha</taxon>
        <taxon>Strongyloidoidea</taxon>
        <taxon>Strongyloididae</taxon>
        <taxon>Strongyloides</taxon>
    </lineage>
</organism>
<dbReference type="AlphaFoldDB" id="A0AAF5CVG1"/>
<feature type="coiled-coil region" evidence="1">
    <location>
        <begin position="428"/>
        <end position="567"/>
    </location>
</feature>
<accession>A0AAF5CVG1</accession>
<feature type="region of interest" description="Disordered" evidence="2">
    <location>
        <begin position="145"/>
        <end position="169"/>
    </location>
</feature>
<evidence type="ECO:0000313" key="4">
    <source>
        <dbReference type="Proteomes" id="UP000035681"/>
    </source>
</evidence>
<dbReference type="Proteomes" id="UP000035681">
    <property type="component" value="Unplaced"/>
</dbReference>
<keyword evidence="3" id="KW-1133">Transmembrane helix</keyword>
<dbReference type="PANTHER" id="PTHR15742">
    <property type="entry name" value="GIRDIN"/>
    <property type="match status" value="1"/>
</dbReference>
<feature type="coiled-coil region" evidence="1">
    <location>
        <begin position="851"/>
        <end position="1051"/>
    </location>
</feature>
<feature type="region of interest" description="Disordered" evidence="2">
    <location>
        <begin position="42"/>
        <end position="127"/>
    </location>
</feature>
<dbReference type="WBParaSite" id="TCONS_00002521.p1">
    <property type="protein sequence ID" value="TCONS_00002521.p1"/>
    <property type="gene ID" value="XLOC_002365"/>
</dbReference>
<feature type="transmembrane region" description="Helical" evidence="3">
    <location>
        <begin position="1982"/>
        <end position="2004"/>
    </location>
</feature>
<feature type="region of interest" description="Disordered" evidence="2">
    <location>
        <begin position="1477"/>
        <end position="1504"/>
    </location>
</feature>
<feature type="compositionally biased region" description="Polar residues" evidence="2">
    <location>
        <begin position="1652"/>
        <end position="1663"/>
    </location>
</feature>
<evidence type="ECO:0000313" key="5">
    <source>
        <dbReference type="WBParaSite" id="TCONS_00002521.p1"/>
    </source>
</evidence>
<feature type="compositionally biased region" description="Polar residues" evidence="2">
    <location>
        <begin position="1483"/>
        <end position="1494"/>
    </location>
</feature>
<reference evidence="5" key="1">
    <citation type="submission" date="2024-02" db="UniProtKB">
        <authorList>
            <consortium name="WormBaseParasite"/>
        </authorList>
    </citation>
    <scope>IDENTIFICATION</scope>
</reference>
<feature type="compositionally biased region" description="Low complexity" evidence="2">
    <location>
        <begin position="42"/>
        <end position="56"/>
    </location>
</feature>
<feature type="compositionally biased region" description="Basic and acidic residues" evidence="2">
    <location>
        <begin position="1683"/>
        <end position="1719"/>
    </location>
</feature>
<feature type="coiled-coil region" evidence="1">
    <location>
        <begin position="1123"/>
        <end position="1235"/>
    </location>
</feature>
<feature type="compositionally biased region" description="Acidic residues" evidence="2">
    <location>
        <begin position="1720"/>
        <end position="1730"/>
    </location>
</feature>
<keyword evidence="4" id="KW-1185">Reference proteome</keyword>
<feature type="coiled-coil region" evidence="1">
    <location>
        <begin position="1296"/>
        <end position="1376"/>
    </location>
</feature>
<feature type="region of interest" description="Disordered" evidence="2">
    <location>
        <begin position="1652"/>
        <end position="1731"/>
    </location>
</feature>
<evidence type="ECO:0000256" key="3">
    <source>
        <dbReference type="SAM" id="Phobius"/>
    </source>
</evidence>
<keyword evidence="1" id="KW-0175">Coiled coil</keyword>
<feature type="compositionally biased region" description="Polar residues" evidence="2">
    <location>
        <begin position="88"/>
        <end position="105"/>
    </location>
</feature>
<name>A0AAF5CVG1_STRER</name>
<evidence type="ECO:0000256" key="2">
    <source>
        <dbReference type="SAM" id="MobiDB-lite"/>
    </source>
</evidence>
<keyword evidence="3" id="KW-0472">Membrane</keyword>
<protein>
    <submittedName>
        <fullName evidence="5">Uncharacterized protein</fullName>
    </submittedName>
</protein>
<sequence>MFVRMADTEECSLFEPQSYLKDRCKKCFKLKSKHPIQENIENNNSLSVNNTTTKNLNNEKKSNKEPLLTNGGILRSPGKIVATRTKSDVSNTRTVKENNNTLTTSKSEKRRSFNEKGTNDGDENDEDTASLISYKSAHSKGLSSAKSFESSMDDEDRAVTPTEDGHLVNGLITDDKKDLQREIARLTEKVTKLKNERDRWVNQKRGTVEGSEAEQSLIEFLEERLLEAENTIQDYRDENTVLKCELRELQENVPIIENSVPKENEMEVKLTTTENLCDELMQENEALKGEVRELQQEIEEMQDQYREEEIEEFRELQKELETNAKNCRVLQFKLRKTERLKDQLQVEKENYEMKLKELLSSKGINGIESNVNLKVDQFKLKELESELRIAKEVSVRLHTDLETAEQKRYKMEDEIFYLKEKVRELQTQNKWREQRNKAEQAAKRASLELSESALCGNDATKEIRDILEREIDLREQLKFTEEDLKRTQNKLHDVENENEELLRKLTKMSQIGNSRNRPPITRSASDSLNDIKEEKLLTEIQDLKDKIKNSEKKNINLAKKLLEYEIETTKKSHAEAEALAKIAEKSDTQNVDIKNDINRLMIILENIDKQNEELKDEICTFTNRPSPPKSPIGGVSNKEKVNLQNQIREEQEKNKKLESELLEMKQIIGKSDNQKLISIASKVDVLSNKLALANDRYNALVKRASSPSKNSSDTNNIVDALNERIIDLEGKLSEKKCNLSFNINDNKNKQTSGDEIEECCEVLASIEAQTNRIFKQVEKLEPSTTKDERRRSLSKDTGAAIVSELSNVMDELTNVHKLLESHKLANPEAFNKKNVENININIKENNDCKECKILIEKNENQKNEIEFYKKKNKDLTNQVLQTEDRWTIEIEKQRKEFEKNLEQLKIELDDQKKKYNEQLHLIESFKTNLSEKDKLVSEKDMKCVRLTQEVQEKLKQILENEKEMKQWKEYEIKYKKLENIYETEKDKIKAERSKFKLEMSTLRKRSEETLADIEKLRESHQKREIMWNKEREKLENEINSLRKNLVKHNNDDTSECESISQCKSTISNSTSIIRVTRPAEQSILNELREKITISERRNCTLENDLVKTSMEKDELELEVMKNKQQWTREKDELNHKLRQADKIKAMEIDALQQKFTSRMNIMENTNKTLQTQLVQARRERDHNKEGINQLQKKLENEIKKNEKENSKYTEITAKLVATEKKVNDLEIGLDRLKTDLKLSKDAHNADKKLWSVEKSHILKANSVNGCKDDSINGDRKIAEEALKAGEIVQKQYSEYQKFFKKEVDRLNLKIKQLNDEIKHKDNDYNKIIKELKEQIRVLEIDQKNLLQNKEVILSAKEALQIDQERLIQALQLAEVQKLTRKYKLTSVVEQLKFIKDQSNKENKENVEGIINILGGMRDDDTSNGILLTSDTTFDRIDNFSDNLSQNSASIRSINYVKPFNRITNLDISHCSYSTDNTNDKGQYDSGVNTSYSHRSTSPNKKYPPPTTTYCVEYDNNGRLHYIPRSIARSASYDRYGMSESALPTTFERMKSTGTLTDGYDDYNQNGTCPSRSGSAGTNILYKVRREELAKGTTPSVKAMTMAFESLDNKMPSKKGFFSIRKSKSVDNSENKEPKKKLFKIKSTMKNVSSDLSSKSVFTDTSTLPYEKSPRGGRNPFKNMGSKLVERVRRSLSRSKTEKSKTQEIEEKAKTPTLAEPEKFVDDDDDDDEEDKSCLSEIADTITEDRDTFRSIQECDSIAVSINEKTSKPSITGNKNTLRKYATIEKNDHIEGNNLSRDTSFNVACGLDEKLINESYYIKKSFKCHSTKNFLDLKQNMSVGCKHYDGINYQCTYNHFEVKEGCHSLPELCEIAYLHCLNHTTIEILNEITTTKKSLNSLTYGPEIEQINFSTQKKGFFNKQNEQAEKTNVHVTTTIMPSNETTLLGTIPNILENTKKSESTNNSYHIPSITINNESFVKNNFSKYVYCLVIFIIFLSIFLICCIYWRKRFTNKKESYELM</sequence>
<proteinExistence type="predicted"/>
<evidence type="ECO:0000256" key="1">
    <source>
        <dbReference type="SAM" id="Coils"/>
    </source>
</evidence>
<feature type="coiled-coil region" evidence="1">
    <location>
        <begin position="597"/>
        <end position="667"/>
    </location>
</feature>
<dbReference type="InterPro" id="IPR049885">
    <property type="entry name" value="MTCL1-3"/>
</dbReference>
<feature type="coiled-coil region" evidence="1">
    <location>
        <begin position="169"/>
        <end position="361"/>
    </location>
</feature>
<feature type="compositionally biased region" description="Basic and acidic residues" evidence="2">
    <location>
        <begin position="106"/>
        <end position="119"/>
    </location>
</feature>
<dbReference type="PANTHER" id="PTHR15742:SF5">
    <property type="entry name" value="GIRDIN"/>
    <property type="match status" value="1"/>
</dbReference>
<keyword evidence="3" id="KW-0812">Transmembrane</keyword>